<dbReference type="GO" id="GO:0005840">
    <property type="term" value="C:ribosome"/>
    <property type="evidence" value="ECO:0007669"/>
    <property type="project" value="UniProtKB-KW"/>
</dbReference>
<dbReference type="SUPFAM" id="SSF143800">
    <property type="entry name" value="L28p-like"/>
    <property type="match status" value="1"/>
</dbReference>
<keyword evidence="6" id="KW-0934">Plastid</keyword>
<keyword evidence="3 5" id="KW-0687">Ribonucleoprotein</keyword>
<reference evidence="6" key="1">
    <citation type="submission" date="2018-05" db="EMBL/GenBank/DDBJ databases">
        <title>Organellar genomes of Gracilariaceae.</title>
        <authorList>
            <person name="Iha C."/>
            <person name="Oliveira M.C."/>
        </authorList>
    </citation>
    <scope>NUCLEOTIDE SEQUENCE</scope>
</reference>
<organism evidence="6">
    <name type="scientific">Gracilaria ferox</name>
    <dbReference type="NCBI Taxonomy" id="1184158"/>
    <lineage>
        <taxon>Eukaryota</taxon>
        <taxon>Rhodophyta</taxon>
        <taxon>Florideophyceae</taxon>
        <taxon>Rhodymeniophycidae</taxon>
        <taxon>Gracilariales</taxon>
        <taxon>Gracilariaceae</taxon>
        <taxon>Gracilaria</taxon>
    </lineage>
</organism>
<dbReference type="GO" id="GO:1990904">
    <property type="term" value="C:ribonucleoprotein complex"/>
    <property type="evidence" value="ECO:0007669"/>
    <property type="project" value="UniProtKB-KW"/>
</dbReference>
<dbReference type="Pfam" id="PF00830">
    <property type="entry name" value="Ribosomal_L28"/>
    <property type="match status" value="1"/>
</dbReference>
<dbReference type="PANTHER" id="PTHR13528:SF2">
    <property type="entry name" value="LARGE RIBOSOMAL SUBUNIT PROTEIN BL28M"/>
    <property type="match status" value="1"/>
</dbReference>
<dbReference type="InterPro" id="IPR001383">
    <property type="entry name" value="Ribosomal_bL28_bact-type"/>
</dbReference>
<comment type="subcellular location">
    <subcellularLocation>
        <location evidence="5">Plastid</location>
        <location evidence="5">Chloroplast</location>
    </subcellularLocation>
</comment>
<gene>
    <name evidence="5 6" type="primary">rpl28</name>
</gene>
<dbReference type="GeneID" id="37622999"/>
<comment type="similarity">
    <text evidence="1 5">Belongs to the bacterial ribosomal protein bL28 family.</text>
</comment>
<dbReference type="GO" id="GO:0003735">
    <property type="term" value="F:structural constituent of ribosome"/>
    <property type="evidence" value="ECO:0007669"/>
    <property type="project" value="InterPro"/>
</dbReference>
<dbReference type="InterPro" id="IPR034704">
    <property type="entry name" value="Ribosomal_bL28/bL31-like_sf"/>
</dbReference>
<dbReference type="NCBIfam" id="TIGR00009">
    <property type="entry name" value="L28"/>
    <property type="match status" value="1"/>
</dbReference>
<protein>
    <recommendedName>
        <fullName evidence="4 5">Large ribosomal subunit protein bL28c</fullName>
    </recommendedName>
</protein>
<dbReference type="AlphaFoldDB" id="A0A345U754"/>
<evidence type="ECO:0000256" key="2">
    <source>
        <dbReference type="ARBA" id="ARBA00022980"/>
    </source>
</evidence>
<evidence type="ECO:0000256" key="4">
    <source>
        <dbReference type="ARBA" id="ARBA00035265"/>
    </source>
</evidence>
<dbReference type="InterPro" id="IPR026569">
    <property type="entry name" value="Ribosomal_bL28"/>
</dbReference>
<dbReference type="GO" id="GO:0006412">
    <property type="term" value="P:translation"/>
    <property type="evidence" value="ECO:0007669"/>
    <property type="project" value="UniProtKB-UniRule"/>
</dbReference>
<sequence length="64" mass="7648">MGKKCMLTNKKPNNGYRISHSHVKTKKIQNINLQTKKIWSYKQKRWIKIKICTKAIKSLHKLKI</sequence>
<proteinExistence type="inferred from homology"/>
<evidence type="ECO:0000313" key="6">
    <source>
        <dbReference type="EMBL" id="AXI96290.1"/>
    </source>
</evidence>
<dbReference type="HAMAP" id="MF_00373">
    <property type="entry name" value="Ribosomal_bL28"/>
    <property type="match status" value="1"/>
</dbReference>
<evidence type="ECO:0000256" key="1">
    <source>
        <dbReference type="ARBA" id="ARBA00008760"/>
    </source>
</evidence>
<name>A0A345U754_9FLOR</name>
<dbReference type="EMBL" id="MH396010">
    <property type="protein sequence ID" value="AXI96290.1"/>
    <property type="molecule type" value="Genomic_DNA"/>
</dbReference>
<geneLocation type="chloroplast" evidence="6"/>
<dbReference type="RefSeq" id="YP_009510617.1">
    <property type="nucleotide sequence ID" value="NC_039140.1"/>
</dbReference>
<accession>A0A345U754</accession>
<evidence type="ECO:0000256" key="3">
    <source>
        <dbReference type="ARBA" id="ARBA00023274"/>
    </source>
</evidence>
<keyword evidence="6" id="KW-0150">Chloroplast</keyword>
<dbReference type="GO" id="GO:0009507">
    <property type="term" value="C:chloroplast"/>
    <property type="evidence" value="ECO:0007669"/>
    <property type="project" value="UniProtKB-SubCell"/>
</dbReference>
<dbReference type="InterPro" id="IPR037147">
    <property type="entry name" value="Ribosomal_bL28_sf"/>
</dbReference>
<dbReference type="PANTHER" id="PTHR13528">
    <property type="entry name" value="39S RIBOSOMAL PROTEIN L28, MITOCHONDRIAL"/>
    <property type="match status" value="1"/>
</dbReference>
<dbReference type="Gene3D" id="2.30.170.40">
    <property type="entry name" value="Ribosomal protein L28/L24"/>
    <property type="match status" value="1"/>
</dbReference>
<keyword evidence="2 5" id="KW-0689">Ribosomal protein</keyword>
<evidence type="ECO:0000256" key="5">
    <source>
        <dbReference type="HAMAP-Rule" id="MF_00373"/>
    </source>
</evidence>